<sequence>MILFIATILLIIQHYGKKYIIDDLSILAKLDSVIVLGAGVRPDGNPCDLLADRIKIGVEVYLNNKCDNILLTGEEKDETYNEVLVMKRWIKKNYEEIDTDVILLDGLGLCTYDSMYRARYIFNINSAIISTNRYHLPRAIYIARRLGIKAYGIPSDLRPYDRMKKYRRREMLAQIKDFLLVNIKK</sequence>
<dbReference type="Proteomes" id="UP000596929">
    <property type="component" value="Unassembled WGS sequence"/>
</dbReference>
<keyword evidence="3" id="KW-1185">Reference proteome</keyword>
<dbReference type="CDD" id="cd06259">
    <property type="entry name" value="YdcF-like"/>
    <property type="match status" value="1"/>
</dbReference>
<protein>
    <submittedName>
        <fullName evidence="2">YdcF family protein</fullName>
    </submittedName>
</protein>
<dbReference type="Pfam" id="PF02698">
    <property type="entry name" value="DUF218"/>
    <property type="match status" value="1"/>
</dbReference>
<feature type="domain" description="DUF218" evidence="1">
    <location>
        <begin position="31"/>
        <end position="160"/>
    </location>
</feature>
<proteinExistence type="predicted"/>
<evidence type="ECO:0000259" key="1">
    <source>
        <dbReference type="Pfam" id="PF02698"/>
    </source>
</evidence>
<gene>
    <name evidence="2" type="ORF">H8S20_13435</name>
</gene>
<accession>A0ABR7DEM3</accession>
<evidence type="ECO:0000313" key="3">
    <source>
        <dbReference type="Proteomes" id="UP000596929"/>
    </source>
</evidence>
<comment type="caution">
    <text evidence="2">The sequence shown here is derived from an EMBL/GenBank/DDBJ whole genome shotgun (WGS) entry which is preliminary data.</text>
</comment>
<organism evidence="2 3">
    <name type="scientific">Clostridium hominis</name>
    <dbReference type="NCBI Taxonomy" id="2763036"/>
    <lineage>
        <taxon>Bacteria</taxon>
        <taxon>Bacillati</taxon>
        <taxon>Bacillota</taxon>
        <taxon>Clostridia</taxon>
        <taxon>Eubacteriales</taxon>
        <taxon>Clostridiaceae</taxon>
        <taxon>Clostridium</taxon>
    </lineage>
</organism>
<dbReference type="InterPro" id="IPR003848">
    <property type="entry name" value="DUF218"/>
</dbReference>
<dbReference type="InterPro" id="IPR051599">
    <property type="entry name" value="Cell_Envelope_Assoc"/>
</dbReference>
<name>A0ABR7DEM3_9CLOT</name>
<dbReference type="EMBL" id="JACOOO010000031">
    <property type="protein sequence ID" value="MBC5629879.1"/>
    <property type="molecule type" value="Genomic_DNA"/>
</dbReference>
<evidence type="ECO:0000313" key="2">
    <source>
        <dbReference type="EMBL" id="MBC5629879.1"/>
    </source>
</evidence>
<dbReference type="PANTHER" id="PTHR30336:SF6">
    <property type="entry name" value="INTEGRAL MEMBRANE PROTEIN"/>
    <property type="match status" value="1"/>
</dbReference>
<reference evidence="2 3" key="1">
    <citation type="submission" date="2020-08" db="EMBL/GenBank/DDBJ databases">
        <title>Genome public.</title>
        <authorList>
            <person name="Liu C."/>
            <person name="Sun Q."/>
        </authorList>
    </citation>
    <scope>NUCLEOTIDE SEQUENCE [LARGE SCALE GENOMIC DNA]</scope>
    <source>
        <strain evidence="2 3">NSJ-6</strain>
    </source>
</reference>
<dbReference type="PANTHER" id="PTHR30336">
    <property type="entry name" value="INNER MEMBRANE PROTEIN, PROBABLE PERMEASE"/>
    <property type="match status" value="1"/>
</dbReference>